<feature type="compositionally biased region" description="Low complexity" evidence="1">
    <location>
        <begin position="306"/>
        <end position="324"/>
    </location>
</feature>
<evidence type="ECO:0000313" key="3">
    <source>
        <dbReference type="Proteomes" id="UP001524547"/>
    </source>
</evidence>
<keyword evidence="3" id="KW-1185">Reference proteome</keyword>
<dbReference type="RefSeq" id="WP_422918362.1">
    <property type="nucleotide sequence ID" value="NZ_JAMZEJ010000001.1"/>
</dbReference>
<gene>
    <name evidence="2" type="ORF">NFI88_02075</name>
</gene>
<reference evidence="2 3" key="1">
    <citation type="submission" date="2022-06" db="EMBL/GenBank/DDBJ databases">
        <title>Rhizosaccharibacter gen. nov. sp. nov. KSS12, endophytic bacteria isolated from sugarcane.</title>
        <authorList>
            <person name="Pitiwittayakul N."/>
        </authorList>
    </citation>
    <scope>NUCLEOTIDE SEQUENCE [LARGE SCALE GENOMIC DNA]</scope>
    <source>
        <strain evidence="2 3">KSS12</strain>
    </source>
</reference>
<organism evidence="2 3">
    <name type="scientific">Rhizosaccharibacter radicis</name>
    <dbReference type="NCBI Taxonomy" id="2782605"/>
    <lineage>
        <taxon>Bacteria</taxon>
        <taxon>Pseudomonadati</taxon>
        <taxon>Pseudomonadota</taxon>
        <taxon>Alphaproteobacteria</taxon>
        <taxon>Acetobacterales</taxon>
        <taxon>Acetobacteraceae</taxon>
        <taxon>Rhizosaccharibacter</taxon>
    </lineage>
</organism>
<sequence>MSDSIGNNAPPGSLATDINLENVSAQGRSNLPANRDVEAFHQQAADVPANNGRAADAQPRTFQTNPFRPNYRMPTDPVVAQALHAGQAGEPGPNATNVRATTRAGEVMNFNRLSGANNQITNHGETNIAEVRKGAELQLTGNDGRVVVDKNKGRIRSSNNQNYLGIKENAGTLNVDENKGRVKIADNTIRGDIQLGREGGVAGISQGGYPTQRHSGRVDVGSNDGTFKQHYGNASLGQALNFGGPTEITRTGPVHATPSGPGGKLRTPAGKTALVTGAGIGFGTTVGVGIANWQGSVKNFQDLANPTTPHTPTPTMTMPPTHTMAGEVATPQTSATPHMDAVSRTIGLDPDGSRPTGLSSARGGAAGSEVPHETAPKLKF</sequence>
<evidence type="ECO:0000313" key="2">
    <source>
        <dbReference type="EMBL" id="MCQ8239628.1"/>
    </source>
</evidence>
<feature type="region of interest" description="Disordered" evidence="1">
    <location>
        <begin position="50"/>
        <end position="70"/>
    </location>
</feature>
<proteinExistence type="predicted"/>
<protein>
    <submittedName>
        <fullName evidence="2">Uncharacterized protein</fullName>
    </submittedName>
</protein>
<evidence type="ECO:0000256" key="1">
    <source>
        <dbReference type="SAM" id="MobiDB-lite"/>
    </source>
</evidence>
<dbReference type="EMBL" id="JAMZEJ010000001">
    <property type="protein sequence ID" value="MCQ8239628.1"/>
    <property type="molecule type" value="Genomic_DNA"/>
</dbReference>
<accession>A0ABT1VTG2</accession>
<comment type="caution">
    <text evidence="2">The sequence shown here is derived from an EMBL/GenBank/DDBJ whole genome shotgun (WGS) entry which is preliminary data.</text>
</comment>
<feature type="region of interest" description="Disordered" evidence="1">
    <location>
        <begin position="303"/>
        <end position="380"/>
    </location>
</feature>
<feature type="compositionally biased region" description="Basic and acidic residues" evidence="1">
    <location>
        <begin position="370"/>
        <end position="380"/>
    </location>
</feature>
<dbReference type="Proteomes" id="UP001524547">
    <property type="component" value="Unassembled WGS sequence"/>
</dbReference>
<name>A0ABT1VTG2_9PROT</name>